<dbReference type="InterPro" id="IPR013766">
    <property type="entry name" value="Thioredoxin_domain"/>
</dbReference>
<protein>
    <recommendedName>
        <fullName evidence="2">Thioredoxin domain-containing protein</fullName>
    </recommendedName>
</protein>
<dbReference type="EMBL" id="CADCTB010000130">
    <property type="protein sequence ID" value="CAA9248891.1"/>
    <property type="molecule type" value="Genomic_DNA"/>
</dbReference>
<dbReference type="SUPFAM" id="SSF52833">
    <property type="entry name" value="Thioredoxin-like"/>
    <property type="match status" value="1"/>
</dbReference>
<dbReference type="PROSITE" id="PS51352">
    <property type="entry name" value="THIOREDOXIN_2"/>
    <property type="match status" value="1"/>
</dbReference>
<organism evidence="3">
    <name type="scientific">uncultured Acidimicrobiales bacterium</name>
    <dbReference type="NCBI Taxonomy" id="310071"/>
    <lineage>
        <taxon>Bacteria</taxon>
        <taxon>Bacillati</taxon>
        <taxon>Actinomycetota</taxon>
        <taxon>Acidimicrobiia</taxon>
        <taxon>Acidimicrobiales</taxon>
        <taxon>environmental samples</taxon>
    </lineage>
</organism>
<reference evidence="3" key="1">
    <citation type="submission" date="2020-02" db="EMBL/GenBank/DDBJ databases">
        <authorList>
            <person name="Meier V. D."/>
        </authorList>
    </citation>
    <scope>NUCLEOTIDE SEQUENCE</scope>
    <source>
        <strain evidence="3">AVDCRST_MAG10</strain>
    </source>
</reference>
<dbReference type="AlphaFoldDB" id="A0A6J4IEP8"/>
<evidence type="ECO:0000259" key="2">
    <source>
        <dbReference type="PROSITE" id="PS51352"/>
    </source>
</evidence>
<proteinExistence type="predicted"/>
<sequence>MTLMGFRRLAAVGALLSVLVACGGSGGSGGASAGDLAVQVASYDLAVGAPTRFIVGLITVDQRLIGHGTVDLRFSYVGTKEGGANPTPFGPVVKASYLPIHGSVAPSPPPATAEIVRSSETRGVYGAQTTFDKAGFWEVEATATVDGKAQRGKGAFAVSPTHAVPAPGDPALPTDTFTLTTPDVPRPAIDSRAGSGEIPDPDLHRTSIAASLEAKRPVVAVFATPVYCTSRFCGPITDMVDELAHQYADRADFVHVEIWRDFQSKTINKTAADWVYRNDELQEPWVFVVGADGRIAARFDNVVTRAELEPLLKALPVIGPAAP</sequence>
<evidence type="ECO:0000256" key="1">
    <source>
        <dbReference type="SAM" id="SignalP"/>
    </source>
</evidence>
<feature type="chain" id="PRO_5026871036" description="Thioredoxin domain-containing protein" evidence="1">
    <location>
        <begin position="34"/>
        <end position="323"/>
    </location>
</feature>
<accession>A0A6J4IEP8</accession>
<feature type="signal peptide" evidence="1">
    <location>
        <begin position="1"/>
        <end position="33"/>
    </location>
</feature>
<evidence type="ECO:0000313" key="3">
    <source>
        <dbReference type="EMBL" id="CAA9248891.1"/>
    </source>
</evidence>
<dbReference type="InterPro" id="IPR036249">
    <property type="entry name" value="Thioredoxin-like_sf"/>
</dbReference>
<dbReference type="PROSITE" id="PS51257">
    <property type="entry name" value="PROKAR_LIPOPROTEIN"/>
    <property type="match status" value="1"/>
</dbReference>
<gene>
    <name evidence="3" type="ORF">AVDCRST_MAG10-2176</name>
</gene>
<name>A0A6J4IEP8_9ACTN</name>
<keyword evidence="1" id="KW-0732">Signal</keyword>
<feature type="domain" description="Thioredoxin" evidence="2">
    <location>
        <begin position="180"/>
        <end position="317"/>
    </location>
</feature>